<feature type="chain" id="PRO_5045813094" evidence="1">
    <location>
        <begin position="26"/>
        <end position="1261"/>
    </location>
</feature>
<reference evidence="2 3" key="1">
    <citation type="submission" date="2024-10" db="EMBL/GenBank/DDBJ databases">
        <title>The Natural Products Discovery Center: Release of the First 8490 Sequenced Strains for Exploring Actinobacteria Biosynthetic Diversity.</title>
        <authorList>
            <person name="Kalkreuter E."/>
            <person name="Kautsar S.A."/>
            <person name="Yang D."/>
            <person name="Bader C.D."/>
            <person name="Teijaro C.N."/>
            <person name="Fluegel L."/>
            <person name="Davis C.M."/>
            <person name="Simpson J.R."/>
            <person name="Lauterbach L."/>
            <person name="Steele A.D."/>
            <person name="Gui C."/>
            <person name="Meng S."/>
            <person name="Li G."/>
            <person name="Viehrig K."/>
            <person name="Ye F."/>
            <person name="Su P."/>
            <person name="Kiefer A.F."/>
            <person name="Nichols A."/>
            <person name="Cepeda A.J."/>
            <person name="Yan W."/>
            <person name="Fan B."/>
            <person name="Jiang Y."/>
            <person name="Adhikari A."/>
            <person name="Zheng C.-J."/>
            <person name="Schuster L."/>
            <person name="Cowan T.M."/>
            <person name="Smanski M.J."/>
            <person name="Chevrette M.G."/>
            <person name="De Carvalho L.P.S."/>
            <person name="Shen B."/>
        </authorList>
    </citation>
    <scope>NUCLEOTIDE SEQUENCE [LARGE SCALE GENOMIC DNA]</scope>
    <source>
        <strain evidence="2 3">NPDC050545</strain>
    </source>
</reference>
<protein>
    <submittedName>
        <fullName evidence="2">Uncharacterized protein</fullName>
    </submittedName>
</protein>
<dbReference type="Proteomes" id="UP001612741">
    <property type="component" value="Unassembled WGS sequence"/>
</dbReference>
<name>A0ABW7Z542_9ACTN</name>
<organism evidence="2 3">
    <name type="scientific">Nonomuraea typhae</name>
    <dbReference type="NCBI Taxonomy" id="2603600"/>
    <lineage>
        <taxon>Bacteria</taxon>
        <taxon>Bacillati</taxon>
        <taxon>Actinomycetota</taxon>
        <taxon>Actinomycetes</taxon>
        <taxon>Streptosporangiales</taxon>
        <taxon>Streptosporangiaceae</taxon>
        <taxon>Nonomuraea</taxon>
    </lineage>
</organism>
<keyword evidence="3" id="KW-1185">Reference proteome</keyword>
<comment type="caution">
    <text evidence="2">The sequence shown here is derived from an EMBL/GenBank/DDBJ whole genome shotgun (WGS) entry which is preliminary data.</text>
</comment>
<evidence type="ECO:0000313" key="2">
    <source>
        <dbReference type="EMBL" id="MFI6503304.1"/>
    </source>
</evidence>
<accession>A0ABW7Z542</accession>
<dbReference type="EMBL" id="JBITGY010000011">
    <property type="protein sequence ID" value="MFI6503304.1"/>
    <property type="molecule type" value="Genomic_DNA"/>
</dbReference>
<proteinExistence type="predicted"/>
<dbReference type="RefSeq" id="WP_397089091.1">
    <property type="nucleotide sequence ID" value="NZ_JBITGY010000011.1"/>
</dbReference>
<keyword evidence="1" id="KW-0732">Signal</keyword>
<feature type="signal peptide" evidence="1">
    <location>
        <begin position="1"/>
        <end position="25"/>
    </location>
</feature>
<gene>
    <name evidence="2" type="ORF">ACIBG2_38385</name>
</gene>
<sequence length="1261" mass="130766">MSWRVRTTTFVVVCALLALPAPAQATPEIRPAPKVRTPAPAVETVKRQPSLAATIPARRAGPAAPEVTTPAGPALADRLAAAAEERRKAVTDLIPDTSGAGALALTRAAAPLAKLLQDVDPLKGVPLLTYRLCVKTAEVACSATQPLATPVVADLTGDPAPDLAANLVPAAGVNGAVGLRLSTRRLGDAPLSATVWAEYDDGRVAVGFAGELSRADKGTFSVDAGGGAVRADVTRTDPGARIATLAGVPGKSAVSLTQTPAATRFTAAARLDRPSLEITTSTPAKLEVVATTGEEYLQVALDNLRTRTSVELTRGAAVEARFRSGAAIGRAELHTATYRDGRLARLVEVAVDRVPPAFTARYGRQHLTVTSGAPRANAATITYFDRAADRTVLQASLRGLPAKVELRHDLATHRVTHTASSALGRFEVLMQRNGGAVASPRGGHVTMIKDGPAVGVSALMKGLSGFDITYGAAPRAHLTTGAGGGSFTGAALIDGTHLARLDISNTPAEVDVALDPAARTAVYSAKGTITTLKAAYTNLKGGPAVQGEVHGIRERVKASWALGERSTVEVTTDASLKRLTLDAAGREDDVHVEVAGLRERMALAAGPGTLSWEAAAPVPSVAVSARATVAGRPYRAAAEITRVPARFEASWGRDGYRFTGAGGQVGEVAVAVANHARPVAPTGPHLAAHFDESTGDLDASVRIKGLTSAAFTPAAEGFTAEVRAAPQNVALDGDLTVGGRRYGALGTAGPFPGRLAVSATGGKVTYEGARLDVKGSVWLGTPAALQTIGPAPMLEDGVSVVTAADPAAGVRAHLDLTGLPERVTVDTAARTVAFSGYHPRRRTLRLYLDSPGVRAAATLRGLPSRITTMDLGPFEAGNTAYRIAPAATLGSLDVRAEIGGIRGSLSVSPVPATLSVRGEYGPRTRVRVQNSAPVKRLTARVTVEGRGSGELRLADVPKSFSVDADAPASALRVPAVTYRADAGTLDGFIGVERGLADPTGKLGDISLAVKDLARETTVRLNPDLTLDLFSKPEPTRLLEVHAGLSVDPVPTQRIAVSQEVPNTTGFLTYHLGGDFGLGRSSVADLGLAVHGLTWLKIRPGKIPFGMQAPPALGYVAPGFEGAYTRLDLRAGGVDLRPDVNLDVRLSRKVGKDVFHETMRLARTGKLALRRYDQTMRHIGARQRVTAAGLELACVSVAAKPGFAAGGANQITLRGADGPQMVSLLDPGGQSPDYAVDLLTHFMSPFPGAEWRVAGVKAGKCG</sequence>
<evidence type="ECO:0000313" key="3">
    <source>
        <dbReference type="Proteomes" id="UP001612741"/>
    </source>
</evidence>
<evidence type="ECO:0000256" key="1">
    <source>
        <dbReference type="SAM" id="SignalP"/>
    </source>
</evidence>